<dbReference type="PRINTS" id="PR00072">
    <property type="entry name" value="MALOXRDTASE"/>
</dbReference>
<evidence type="ECO:0000256" key="5">
    <source>
        <dbReference type="ARBA" id="ARBA00023002"/>
    </source>
</evidence>
<dbReference type="InterPro" id="IPR036291">
    <property type="entry name" value="NAD(P)-bd_dom_sf"/>
</dbReference>
<comment type="cofactor">
    <cofactor evidence="1">
        <name>Mn(2+)</name>
        <dbReference type="ChEBI" id="CHEBI:29035"/>
    </cofactor>
</comment>
<dbReference type="InterPro" id="IPR015884">
    <property type="entry name" value="Malic_enzyme_CS"/>
</dbReference>
<dbReference type="Proteomes" id="UP001596976">
    <property type="component" value="Unassembled WGS sequence"/>
</dbReference>
<evidence type="ECO:0000259" key="8">
    <source>
        <dbReference type="SMART" id="SM01274"/>
    </source>
</evidence>
<keyword evidence="10" id="KW-1185">Reference proteome</keyword>
<comment type="cofactor">
    <cofactor evidence="2">
        <name>Mg(2+)</name>
        <dbReference type="ChEBI" id="CHEBI:18420"/>
    </cofactor>
</comment>
<keyword evidence="4 6" id="KW-0479">Metal-binding</keyword>
<dbReference type="PANTHER" id="PTHR43237:SF4">
    <property type="entry name" value="NADP-DEPENDENT MALIC ENZYME"/>
    <property type="match status" value="1"/>
</dbReference>
<proteinExistence type="inferred from homology"/>
<feature type="domain" description="Malic enzyme N-terminal" evidence="8">
    <location>
        <begin position="16"/>
        <end position="149"/>
    </location>
</feature>
<evidence type="ECO:0000256" key="6">
    <source>
        <dbReference type="RuleBase" id="RU003427"/>
    </source>
</evidence>
<dbReference type="InterPro" id="IPR037062">
    <property type="entry name" value="Malic_N_dom_sf"/>
</dbReference>
<name>A0ABW3GVA8_9BACL</name>
<dbReference type="Pfam" id="PF03949">
    <property type="entry name" value="Malic_M"/>
    <property type="match status" value="1"/>
</dbReference>
<organism evidence="9 10">
    <name type="scientific">Savagea faecisuis</name>
    <dbReference type="NCBI Taxonomy" id="1274803"/>
    <lineage>
        <taxon>Bacteria</taxon>
        <taxon>Bacillati</taxon>
        <taxon>Bacillota</taxon>
        <taxon>Bacilli</taxon>
        <taxon>Bacillales</taxon>
        <taxon>Caryophanaceae</taxon>
        <taxon>Savagea</taxon>
    </lineage>
</organism>
<dbReference type="CDD" id="cd05311">
    <property type="entry name" value="NAD_bind_2_malic_enz"/>
    <property type="match status" value="1"/>
</dbReference>
<dbReference type="InterPro" id="IPR045213">
    <property type="entry name" value="Malic_NAD-bd_bact_type"/>
</dbReference>
<dbReference type="InterPro" id="IPR001891">
    <property type="entry name" value="Malic_OxRdtase"/>
</dbReference>
<dbReference type="InterPro" id="IPR012302">
    <property type="entry name" value="Malic_NAD-bd"/>
</dbReference>
<dbReference type="SUPFAM" id="SSF53223">
    <property type="entry name" value="Aminoacid dehydrogenase-like, N-terminal domain"/>
    <property type="match status" value="1"/>
</dbReference>
<evidence type="ECO:0000256" key="3">
    <source>
        <dbReference type="ARBA" id="ARBA00008785"/>
    </source>
</evidence>
<dbReference type="Gene3D" id="3.40.50.10380">
    <property type="entry name" value="Malic enzyme, N-terminal domain"/>
    <property type="match status" value="1"/>
</dbReference>
<comment type="caution">
    <text evidence="9">The sequence shown here is derived from an EMBL/GenBank/DDBJ whole genome shotgun (WGS) entry which is preliminary data.</text>
</comment>
<evidence type="ECO:0000259" key="7">
    <source>
        <dbReference type="SMART" id="SM00919"/>
    </source>
</evidence>
<evidence type="ECO:0000256" key="1">
    <source>
        <dbReference type="ARBA" id="ARBA00001936"/>
    </source>
</evidence>
<dbReference type="SUPFAM" id="SSF51735">
    <property type="entry name" value="NAD(P)-binding Rossmann-fold domains"/>
    <property type="match status" value="1"/>
</dbReference>
<accession>A0ABW3GVA8</accession>
<protein>
    <submittedName>
        <fullName evidence="9">NADP-dependent malic enzyme</fullName>
    </submittedName>
</protein>
<dbReference type="InterPro" id="IPR051674">
    <property type="entry name" value="Malate_Decarboxylase"/>
</dbReference>
<sequence length="402" mass="43691">MGQQFKNSLEMHGRFHGKMETVSKVSLSNRHDLSLAYSPGVAEPSMAIFENPQSVYDYTIKGNLVGVVTDGTAVLGLGDIGPEASMPVMEGKALLLKQFAHIDAFPIALNTKSVDEIVATVKAMEPTFGAINLEDISAPRCFEIEDRLKEECNIPIFHDDQHGTAIVVAAGLLNALKLVDKKEEDVKIVVNGAGAAGVAIVRLLLDLNFHNIIVCDSQGIIYEGREHSMNPIKHKIARQTNRKLLQGTLQDAMKGSDIFIGVSVANLLTKPLIDSMNEDPIIFGLANPNPEISPDLAKEYGVRVIATGRSDHPNQVNNVLAFPGIFRGALDVRATEINDAMKRAAVYAISSLIHEDDLTEEYIIPDPFDARVVQAVAEAVRNAAIETGVSKLQQCRVMYATK</sequence>
<dbReference type="SMART" id="SM00919">
    <property type="entry name" value="Malic_M"/>
    <property type="match status" value="1"/>
</dbReference>
<evidence type="ECO:0000256" key="4">
    <source>
        <dbReference type="ARBA" id="ARBA00022723"/>
    </source>
</evidence>
<dbReference type="Gene3D" id="3.40.50.720">
    <property type="entry name" value="NAD(P)-binding Rossmann-like Domain"/>
    <property type="match status" value="1"/>
</dbReference>
<dbReference type="PIRSF" id="PIRSF000106">
    <property type="entry name" value="ME"/>
    <property type="match status" value="1"/>
</dbReference>
<feature type="domain" description="Malic enzyme NAD-binding" evidence="7">
    <location>
        <begin position="161"/>
        <end position="385"/>
    </location>
</feature>
<keyword evidence="5" id="KW-0560">Oxidoreductase</keyword>
<dbReference type="Pfam" id="PF00390">
    <property type="entry name" value="malic"/>
    <property type="match status" value="1"/>
</dbReference>
<dbReference type="EMBL" id="JBHTJF010000022">
    <property type="protein sequence ID" value="MFD0943091.1"/>
    <property type="molecule type" value="Genomic_DNA"/>
</dbReference>
<dbReference type="PROSITE" id="PS00331">
    <property type="entry name" value="MALIC_ENZYMES"/>
    <property type="match status" value="1"/>
</dbReference>
<dbReference type="PANTHER" id="PTHR43237">
    <property type="entry name" value="NADP-DEPENDENT MALIC ENZYME"/>
    <property type="match status" value="1"/>
</dbReference>
<evidence type="ECO:0000313" key="10">
    <source>
        <dbReference type="Proteomes" id="UP001596976"/>
    </source>
</evidence>
<dbReference type="RefSeq" id="WP_381010397.1">
    <property type="nucleotide sequence ID" value="NZ_JBHTJF010000022.1"/>
</dbReference>
<dbReference type="InterPro" id="IPR046346">
    <property type="entry name" value="Aminoacid_DH-like_N_sf"/>
</dbReference>
<dbReference type="SMART" id="SM01274">
    <property type="entry name" value="malic"/>
    <property type="match status" value="1"/>
</dbReference>
<reference evidence="10" key="1">
    <citation type="journal article" date="2019" name="Int. J. Syst. Evol. Microbiol.">
        <title>The Global Catalogue of Microorganisms (GCM) 10K type strain sequencing project: providing services to taxonomists for standard genome sequencing and annotation.</title>
        <authorList>
            <consortium name="The Broad Institute Genomics Platform"/>
            <consortium name="The Broad Institute Genome Sequencing Center for Infectious Disease"/>
            <person name="Wu L."/>
            <person name="Ma J."/>
        </authorList>
    </citation>
    <scope>NUCLEOTIDE SEQUENCE [LARGE SCALE GENOMIC DNA]</scope>
    <source>
        <strain evidence="10">CCUG 63563</strain>
    </source>
</reference>
<gene>
    <name evidence="9" type="ORF">ACFQ0V_04825</name>
</gene>
<dbReference type="InterPro" id="IPR012301">
    <property type="entry name" value="Malic_N_dom"/>
</dbReference>
<comment type="similarity">
    <text evidence="3 6">Belongs to the malic enzymes family.</text>
</comment>
<evidence type="ECO:0000256" key="2">
    <source>
        <dbReference type="ARBA" id="ARBA00001946"/>
    </source>
</evidence>
<evidence type="ECO:0000313" key="9">
    <source>
        <dbReference type="EMBL" id="MFD0943091.1"/>
    </source>
</evidence>